<dbReference type="SUPFAM" id="SSF47175">
    <property type="entry name" value="Cytochromes"/>
    <property type="match status" value="1"/>
</dbReference>
<dbReference type="RefSeq" id="WP_013629147.1">
    <property type="nucleotide sequence ID" value="NC_015174.1"/>
</dbReference>
<dbReference type="GO" id="GO:0009055">
    <property type="term" value="F:electron transfer activity"/>
    <property type="evidence" value="ECO:0007669"/>
    <property type="project" value="InterPro"/>
</dbReference>
<dbReference type="STRING" id="756272.Plabr_2826"/>
<dbReference type="EMBL" id="CP002546">
    <property type="protein sequence ID" value="ADY60425.1"/>
    <property type="molecule type" value="Genomic_DNA"/>
</dbReference>
<gene>
    <name evidence="1" type="ordered locus">Plabr_2826</name>
</gene>
<dbReference type="GO" id="GO:0005506">
    <property type="term" value="F:iron ion binding"/>
    <property type="evidence" value="ECO:0007669"/>
    <property type="project" value="InterPro"/>
</dbReference>
<dbReference type="OrthoDB" id="287770at2"/>
<dbReference type="eggNOG" id="ENOG503345D">
    <property type="taxonomic scope" value="Bacteria"/>
</dbReference>
<dbReference type="KEGG" id="pbs:Plabr_2826"/>
<dbReference type="Proteomes" id="UP000006860">
    <property type="component" value="Chromosome"/>
</dbReference>
<dbReference type="HOGENOM" id="CLU_1577346_0_0_0"/>
<proteinExistence type="predicted"/>
<dbReference type="InterPro" id="IPR010980">
    <property type="entry name" value="Cyt_c/b562"/>
</dbReference>
<dbReference type="GO" id="GO:0020037">
    <property type="term" value="F:heme binding"/>
    <property type="evidence" value="ECO:0007669"/>
    <property type="project" value="InterPro"/>
</dbReference>
<keyword evidence="2" id="KW-1185">Reference proteome</keyword>
<evidence type="ECO:0000313" key="2">
    <source>
        <dbReference type="Proteomes" id="UP000006860"/>
    </source>
</evidence>
<sequence length="169" mass="18383">MLQKHGNQYAGALGAGLSSVAVLLVASLAILATAGHAEEPAEKIPTTEPELADQKDLMSEKLSYSQQILAGLVRGDFDTIADASDELNQLTHLPQWDRFLDDPVYSHFTVEFQRKAQRLATQARAKNLDGSAYSAQLLTATCIACHRHVRDVKAMPASEVSPAQRGQER</sequence>
<accession>F0STG3</accession>
<name>F0STG3_RUBBR</name>
<dbReference type="AlphaFoldDB" id="F0STG3"/>
<dbReference type="GO" id="GO:0022900">
    <property type="term" value="P:electron transport chain"/>
    <property type="evidence" value="ECO:0007669"/>
    <property type="project" value="InterPro"/>
</dbReference>
<organism evidence="1 2">
    <name type="scientific">Rubinisphaera brasiliensis (strain ATCC 49424 / DSM 5305 / JCM 21570 / IAM 15109 / NBRC 103401 / IFAM 1448)</name>
    <name type="common">Planctomyces brasiliensis</name>
    <dbReference type="NCBI Taxonomy" id="756272"/>
    <lineage>
        <taxon>Bacteria</taxon>
        <taxon>Pseudomonadati</taxon>
        <taxon>Planctomycetota</taxon>
        <taxon>Planctomycetia</taxon>
        <taxon>Planctomycetales</taxon>
        <taxon>Planctomycetaceae</taxon>
        <taxon>Rubinisphaera</taxon>
    </lineage>
</organism>
<protein>
    <submittedName>
        <fullName evidence="1">Uncharacterized protein</fullName>
    </submittedName>
</protein>
<reference evidence="2" key="1">
    <citation type="submission" date="2011-02" db="EMBL/GenBank/DDBJ databases">
        <title>The complete genome of Planctomyces brasiliensis DSM 5305.</title>
        <authorList>
            <person name="Lucas S."/>
            <person name="Copeland A."/>
            <person name="Lapidus A."/>
            <person name="Bruce D."/>
            <person name="Goodwin L."/>
            <person name="Pitluck S."/>
            <person name="Kyrpides N."/>
            <person name="Mavromatis K."/>
            <person name="Pagani I."/>
            <person name="Ivanova N."/>
            <person name="Ovchinnikova G."/>
            <person name="Lu M."/>
            <person name="Detter J.C."/>
            <person name="Han C."/>
            <person name="Land M."/>
            <person name="Hauser L."/>
            <person name="Markowitz V."/>
            <person name="Cheng J.-F."/>
            <person name="Hugenholtz P."/>
            <person name="Woyke T."/>
            <person name="Wu D."/>
            <person name="Tindall B."/>
            <person name="Pomrenke H.G."/>
            <person name="Brambilla E."/>
            <person name="Klenk H.-P."/>
            <person name="Eisen J.A."/>
        </authorList>
    </citation>
    <scope>NUCLEOTIDE SEQUENCE [LARGE SCALE GENOMIC DNA]</scope>
    <source>
        <strain evidence="2">ATCC 49424 / DSM 5305 / JCM 21570 / NBRC 103401 / IFAM 1448</strain>
    </source>
</reference>
<evidence type="ECO:0000313" key="1">
    <source>
        <dbReference type="EMBL" id="ADY60425.1"/>
    </source>
</evidence>